<evidence type="ECO:0000313" key="1">
    <source>
        <dbReference type="EMBL" id="KAH6627506.1"/>
    </source>
</evidence>
<accession>A0ACB7P2R0</accession>
<sequence>MAEDPTPHRTIPNDYTSYHPLRSEHHEIRLLRVLPGGDDDGLAVTLVRSNRSNHPEYRALSYCWGSLDDLAPVTVVFEDDREVDSSSILDVDEPCGVVGTRAVAFQITTNLHDALTSFRRTREHGYLWVDMLCINQGDIDERWPIDSWPGENWPESFFDPRLHVSVEDAPSGFDHALHTYRSRIATSSSEVWDWFTSVLTRGKWMVAALPRGMFRRMAAIAKTPWFRRVWVIQEVAAANRVRVRVADTEGSWEILRCLRNFVAELFARIVAEEPTALGSLDFCGHDLFPALWQDLVSWRDSNTMTIVKLLDALRKFFATDPRDLFTSSVIRSTRKLDILSVAKFDTRPERPAELPSWTPDFSYCPSKDWNPVYERGRWDQPFGRTLVRMKDTNNWKNLQVAGVCEARVATIIDAQVVDDFLRGRNGKGLDSMKLRDVPLQTLWACLNQVYAKTFPARGGNHEPARPSSPTALEGRALQGTRYQFVGRCRVGGAVCDEIMRLSNDGDGGSANTAEAGVLRNRALKSEFFYLE</sequence>
<name>A0ACB7P2R0_9PEZI</name>
<reference evidence="1 2" key="1">
    <citation type="journal article" date="2021" name="Nat. Commun.">
        <title>Genetic determinants of endophytism in the Arabidopsis root mycobiome.</title>
        <authorList>
            <person name="Mesny F."/>
            <person name="Miyauchi S."/>
            <person name="Thiergart T."/>
            <person name="Pickel B."/>
            <person name="Atanasova L."/>
            <person name="Karlsson M."/>
            <person name="Huettel B."/>
            <person name="Barry K.W."/>
            <person name="Haridas S."/>
            <person name="Chen C."/>
            <person name="Bauer D."/>
            <person name="Andreopoulos W."/>
            <person name="Pangilinan J."/>
            <person name="LaButti K."/>
            <person name="Riley R."/>
            <person name="Lipzen A."/>
            <person name="Clum A."/>
            <person name="Drula E."/>
            <person name="Henrissat B."/>
            <person name="Kohler A."/>
            <person name="Grigoriev I.V."/>
            <person name="Martin F.M."/>
            <person name="Hacquard S."/>
        </authorList>
    </citation>
    <scope>NUCLEOTIDE SEQUENCE [LARGE SCALE GENOMIC DNA]</scope>
    <source>
        <strain evidence="1 2">MPI-SDFR-AT-0079</strain>
    </source>
</reference>
<organism evidence="1 2">
    <name type="scientific">Chaetomium tenue</name>
    <dbReference type="NCBI Taxonomy" id="1854479"/>
    <lineage>
        <taxon>Eukaryota</taxon>
        <taxon>Fungi</taxon>
        <taxon>Dikarya</taxon>
        <taxon>Ascomycota</taxon>
        <taxon>Pezizomycotina</taxon>
        <taxon>Sordariomycetes</taxon>
        <taxon>Sordariomycetidae</taxon>
        <taxon>Sordariales</taxon>
        <taxon>Chaetomiaceae</taxon>
        <taxon>Chaetomium</taxon>
    </lineage>
</organism>
<keyword evidence="2" id="KW-1185">Reference proteome</keyword>
<protein>
    <submittedName>
        <fullName evidence="1">Uncharacterized protein</fullName>
    </submittedName>
</protein>
<dbReference type="EMBL" id="JAGIZQ010000005">
    <property type="protein sequence ID" value="KAH6627506.1"/>
    <property type="molecule type" value="Genomic_DNA"/>
</dbReference>
<evidence type="ECO:0000313" key="2">
    <source>
        <dbReference type="Proteomes" id="UP000724584"/>
    </source>
</evidence>
<proteinExistence type="predicted"/>
<comment type="caution">
    <text evidence="1">The sequence shown here is derived from an EMBL/GenBank/DDBJ whole genome shotgun (WGS) entry which is preliminary data.</text>
</comment>
<dbReference type="Proteomes" id="UP000724584">
    <property type="component" value="Unassembled WGS sequence"/>
</dbReference>
<gene>
    <name evidence="1" type="ORF">F5144DRAFT_593709</name>
</gene>